<feature type="transmembrane region" description="Helical" evidence="10">
    <location>
        <begin position="47"/>
        <end position="69"/>
    </location>
</feature>
<dbReference type="Gene3D" id="1.20.1300.10">
    <property type="entry name" value="Fumarate reductase/succinate dehydrogenase, transmembrane subunit"/>
    <property type="match status" value="1"/>
</dbReference>
<keyword evidence="7 10" id="KW-1133">Transmembrane helix</keyword>
<keyword evidence="5 10" id="KW-0812">Transmembrane</keyword>
<evidence type="ECO:0000256" key="2">
    <source>
        <dbReference type="ARBA" id="ARBA00004050"/>
    </source>
</evidence>
<evidence type="ECO:0000313" key="11">
    <source>
        <dbReference type="EMBL" id="ESE39913.1"/>
    </source>
</evidence>
<dbReference type="CDD" id="cd00581">
    <property type="entry name" value="QFR_TypeB_TM"/>
    <property type="match status" value="1"/>
</dbReference>
<evidence type="ECO:0000256" key="4">
    <source>
        <dbReference type="ARBA" id="ARBA00022617"/>
    </source>
</evidence>
<name>A0ABP2YZV2_9GAMM</name>
<evidence type="ECO:0000256" key="6">
    <source>
        <dbReference type="ARBA" id="ARBA00022723"/>
    </source>
</evidence>
<keyword evidence="4" id="KW-0349">Heme</keyword>
<keyword evidence="12" id="KW-1185">Reference proteome</keyword>
<keyword evidence="9 10" id="KW-0472">Membrane</keyword>
<feature type="transmembrane region" description="Helical" evidence="10">
    <location>
        <begin position="226"/>
        <end position="246"/>
    </location>
</feature>
<dbReference type="NCBIfam" id="NF010072">
    <property type="entry name" value="PRK13553.1"/>
    <property type="match status" value="1"/>
</dbReference>
<organism evidence="11 12">
    <name type="scientific">Shewanella decolorationis S12</name>
    <dbReference type="NCBI Taxonomy" id="1353536"/>
    <lineage>
        <taxon>Bacteria</taxon>
        <taxon>Pseudomonadati</taxon>
        <taxon>Pseudomonadota</taxon>
        <taxon>Gammaproteobacteria</taxon>
        <taxon>Alteromonadales</taxon>
        <taxon>Shewanellaceae</taxon>
        <taxon>Shewanella</taxon>
    </lineage>
</organism>
<evidence type="ECO:0000256" key="3">
    <source>
        <dbReference type="ARBA" id="ARBA00004370"/>
    </source>
</evidence>
<dbReference type="EMBL" id="AXZL01000076">
    <property type="protein sequence ID" value="ESE39913.1"/>
    <property type="molecule type" value="Genomic_DNA"/>
</dbReference>
<dbReference type="Pfam" id="PF01127">
    <property type="entry name" value="Sdh_cyt"/>
    <property type="match status" value="1"/>
</dbReference>
<comment type="subcellular location">
    <subcellularLocation>
        <location evidence="3">Membrane</location>
    </subcellularLocation>
</comment>
<dbReference type="PIRSF" id="PIRSF000177">
    <property type="entry name" value="Fumar_rd_cyt_b"/>
    <property type="match status" value="1"/>
</dbReference>
<reference evidence="11 12" key="1">
    <citation type="journal article" date="2013" name="Genome Announc.">
        <title>Draft Genome Sequence of Shewanella decolorationis S12, a Dye-Degrading Bacterium Isolated from a Wastewater Treatment Plant.</title>
        <authorList>
            <person name="Xu M."/>
            <person name="Fang Y."/>
            <person name="Liu J."/>
            <person name="Chen X."/>
            <person name="Sun G."/>
            <person name="Guo J."/>
            <person name="Hua Z."/>
            <person name="Tu Q."/>
            <person name="Wu L."/>
            <person name="Zhou J."/>
            <person name="Liu X."/>
        </authorList>
    </citation>
    <scope>NUCLEOTIDE SEQUENCE [LARGE SCALE GENOMIC DNA]</scope>
    <source>
        <strain evidence="11 12">S12</strain>
    </source>
</reference>
<accession>A0ABP2YZV2</accession>
<keyword evidence="8" id="KW-0408">Iron</keyword>
<protein>
    <submittedName>
        <fullName evidence="11">Fumarate reductase respiratory transmembrane subunit</fullName>
    </submittedName>
</protein>
<evidence type="ECO:0000256" key="5">
    <source>
        <dbReference type="ARBA" id="ARBA00022692"/>
    </source>
</evidence>
<dbReference type="InterPro" id="IPR034804">
    <property type="entry name" value="SQR/QFR_C/D"/>
</dbReference>
<evidence type="ECO:0000256" key="7">
    <source>
        <dbReference type="ARBA" id="ARBA00022989"/>
    </source>
</evidence>
<feature type="transmembrane region" description="Helical" evidence="10">
    <location>
        <begin position="181"/>
        <end position="205"/>
    </location>
</feature>
<feature type="transmembrane region" description="Helical" evidence="10">
    <location>
        <begin position="139"/>
        <end position="161"/>
    </location>
</feature>
<comment type="cofactor">
    <cofactor evidence="1">
        <name>heme</name>
        <dbReference type="ChEBI" id="CHEBI:30413"/>
    </cofactor>
</comment>
<feature type="transmembrane region" description="Helical" evidence="10">
    <location>
        <begin position="89"/>
        <end position="112"/>
    </location>
</feature>
<dbReference type="InterPro" id="IPR004224">
    <property type="entry name" value="Fum_red_B_TM"/>
</dbReference>
<evidence type="ECO:0000256" key="8">
    <source>
        <dbReference type="ARBA" id="ARBA00023004"/>
    </source>
</evidence>
<dbReference type="SUPFAM" id="SSF81343">
    <property type="entry name" value="Fumarate reductase respiratory complex transmembrane subunits"/>
    <property type="match status" value="1"/>
</dbReference>
<comment type="caution">
    <text evidence="11">The sequence shown here is derived from an EMBL/GenBank/DDBJ whole genome shotgun (WGS) entry which is preliminary data.</text>
</comment>
<evidence type="ECO:0000256" key="1">
    <source>
        <dbReference type="ARBA" id="ARBA00001971"/>
    </source>
</evidence>
<evidence type="ECO:0000256" key="10">
    <source>
        <dbReference type="SAM" id="Phobius"/>
    </source>
</evidence>
<gene>
    <name evidence="11" type="ORF">SHD_4122</name>
</gene>
<comment type="function">
    <text evidence="2">Membrane-anchoring subunit of succinate dehydrogenase (SDH).</text>
</comment>
<proteinExistence type="predicted"/>
<evidence type="ECO:0000313" key="12">
    <source>
        <dbReference type="Proteomes" id="UP000017548"/>
    </source>
</evidence>
<sequence>MSDINFRGQLNEQGSRSLWREAKVMAIKLSIKKWSAWLDLSQSLSGVILAVFLWTHLVLVSSILLGGDAMNWVARTMELSFLSSDGHGYPWVVTCIAVGIAALALVHVIVALQKLPMSLRQQRALQQQMQVINHSDTRLWRWQAITGVVILLLLPVHLWLIGSAPETIGPQGSAERIWNQGVWMVYLPLLLTVELHAAIGIYRVALKWGAARDLNSRSRLRKIKTIVSIAFVTVGIASLLAFLPHAS</sequence>
<evidence type="ECO:0000256" key="9">
    <source>
        <dbReference type="ARBA" id="ARBA00023136"/>
    </source>
</evidence>
<dbReference type="Proteomes" id="UP000017548">
    <property type="component" value="Unassembled WGS sequence"/>
</dbReference>
<keyword evidence="6" id="KW-0479">Metal-binding</keyword>
<dbReference type="InterPro" id="IPR000701">
    <property type="entry name" value="SuccDH_FuR_B_TM-su"/>
</dbReference>